<proteinExistence type="predicted"/>
<reference evidence="1" key="1">
    <citation type="journal article" date="2014" name="Front. Microbiol.">
        <title>High frequency of phylogenetically diverse reductive dehalogenase-homologous genes in deep subseafloor sedimentary metagenomes.</title>
        <authorList>
            <person name="Kawai M."/>
            <person name="Futagami T."/>
            <person name="Toyoda A."/>
            <person name="Takaki Y."/>
            <person name="Nishi S."/>
            <person name="Hori S."/>
            <person name="Arai W."/>
            <person name="Tsubouchi T."/>
            <person name="Morono Y."/>
            <person name="Uchiyama I."/>
            <person name="Ito T."/>
            <person name="Fujiyama A."/>
            <person name="Inagaki F."/>
            <person name="Takami H."/>
        </authorList>
    </citation>
    <scope>NUCLEOTIDE SEQUENCE</scope>
    <source>
        <strain evidence="1">Expedition CK06-06</strain>
    </source>
</reference>
<sequence>MWESKASFSEDRRYRFTLYRRWAEVGQEILFICLNPSTADEEHNDPTVWRCVNFARDWGFRGMWLGNLFALVTTDPAELYGNVHEPVGRGNDLVLKQMAARCAKAVYAWGNHGHIGGRGRQVVDMLVLGWCFGINKTGEPKHPLYQPRDARLIRYHRGADSS</sequence>
<feature type="non-terminal residue" evidence="1">
    <location>
        <position position="162"/>
    </location>
</feature>
<dbReference type="InterPro" id="IPR012441">
    <property type="entry name" value="DUF1643"/>
</dbReference>
<dbReference type="EMBL" id="BARW01022210">
    <property type="protein sequence ID" value="GAI96854.1"/>
    <property type="molecule type" value="Genomic_DNA"/>
</dbReference>
<organism evidence="1">
    <name type="scientific">marine sediment metagenome</name>
    <dbReference type="NCBI Taxonomy" id="412755"/>
    <lineage>
        <taxon>unclassified sequences</taxon>
        <taxon>metagenomes</taxon>
        <taxon>ecological metagenomes</taxon>
    </lineage>
</organism>
<evidence type="ECO:0008006" key="2">
    <source>
        <dbReference type="Google" id="ProtNLM"/>
    </source>
</evidence>
<gene>
    <name evidence="1" type="ORF">S12H4_37142</name>
</gene>
<protein>
    <recommendedName>
        <fullName evidence="2">DUF1643 domain-containing protein</fullName>
    </recommendedName>
</protein>
<dbReference type="AlphaFoldDB" id="X1UWV0"/>
<dbReference type="Pfam" id="PF07799">
    <property type="entry name" value="DUF1643"/>
    <property type="match status" value="1"/>
</dbReference>
<comment type="caution">
    <text evidence="1">The sequence shown here is derived from an EMBL/GenBank/DDBJ whole genome shotgun (WGS) entry which is preliminary data.</text>
</comment>
<accession>X1UWV0</accession>
<name>X1UWV0_9ZZZZ</name>
<evidence type="ECO:0000313" key="1">
    <source>
        <dbReference type="EMBL" id="GAI96854.1"/>
    </source>
</evidence>